<organism evidence="2 3">
    <name type="scientific">Alteromonas pelagimontana</name>
    <dbReference type="NCBI Taxonomy" id="1858656"/>
    <lineage>
        <taxon>Bacteria</taxon>
        <taxon>Pseudomonadati</taxon>
        <taxon>Pseudomonadota</taxon>
        <taxon>Gammaproteobacteria</taxon>
        <taxon>Alteromonadales</taxon>
        <taxon>Alteromonadaceae</taxon>
        <taxon>Alteromonas/Salinimonas group</taxon>
        <taxon>Alteromonas</taxon>
    </lineage>
</organism>
<protein>
    <submittedName>
        <fullName evidence="2">DUF3530 family protein</fullName>
    </submittedName>
</protein>
<keyword evidence="3" id="KW-1185">Reference proteome</keyword>
<accession>A0A6M4MB63</accession>
<reference evidence="2 3" key="2">
    <citation type="submission" date="2020-04" db="EMBL/GenBank/DDBJ databases">
        <title>Complete genome sequence of Alteromonas pelagimontana 5.12T.</title>
        <authorList>
            <person name="Sinha R.K."/>
            <person name="Krishnan K.P."/>
            <person name="Kurian J.P."/>
        </authorList>
    </citation>
    <scope>NUCLEOTIDE SEQUENCE [LARGE SCALE GENOMIC DNA]</scope>
    <source>
        <strain evidence="2 3">5.12</strain>
    </source>
</reference>
<dbReference type="Proteomes" id="UP000219285">
    <property type="component" value="Chromosome"/>
</dbReference>
<evidence type="ECO:0000256" key="1">
    <source>
        <dbReference type="SAM" id="SignalP"/>
    </source>
</evidence>
<name>A0A6M4MB63_9ALTE</name>
<reference evidence="3" key="1">
    <citation type="submission" date="2014-12" db="EMBL/GenBank/DDBJ databases">
        <title>Complete genome sequence of a multi-drug resistant Klebsiella pneumoniae.</title>
        <authorList>
            <person name="Hua X."/>
            <person name="Chen Q."/>
            <person name="Li X."/>
            <person name="Feng Y."/>
            <person name="Ruan Z."/>
            <person name="Yu Y."/>
        </authorList>
    </citation>
    <scope>NUCLEOTIDE SEQUENCE [LARGE SCALE GENOMIC DNA]</scope>
    <source>
        <strain evidence="3">5.12</strain>
    </source>
</reference>
<dbReference type="KEGG" id="apel:CA267_006190"/>
<feature type="signal peptide" evidence="1">
    <location>
        <begin position="1"/>
        <end position="23"/>
    </location>
</feature>
<gene>
    <name evidence="2" type="ORF">CA267_006190</name>
</gene>
<dbReference type="RefSeq" id="WP_170669024.1">
    <property type="nucleotide sequence ID" value="NZ_CP052766.1"/>
</dbReference>
<proteinExistence type="predicted"/>
<dbReference type="AlphaFoldDB" id="A0A6M4MB63"/>
<dbReference type="EMBL" id="CP052766">
    <property type="protein sequence ID" value="QJR80393.1"/>
    <property type="molecule type" value="Genomic_DNA"/>
</dbReference>
<evidence type="ECO:0000313" key="2">
    <source>
        <dbReference type="EMBL" id="QJR80393.1"/>
    </source>
</evidence>
<sequence>MGGFLVKLVMVVALMLVSAICFADSRVEDIKLQYRESEYTTVLVGDTAVPVFIKPAAIPLSRGVALIVVDGGYYGLSLQDAKTLATQLNLWGWDTLISPTLLDDSPVNPATGTAPADLPDTSIHPRSDSLPAQLNFTDSQTRLTLLMNALYNKVEDKKGFRLVISQGMTAAQLVSLGAAEKIPMPDSMVVIAPFWPQEDANKALVHEIADTNFPVLDISLPDSNRWQKQTVTTRRQAAIVALKLHYRQRQMKVQPVPSFQPYTYENPFVNGIGKEIYGWITYLGW</sequence>
<feature type="chain" id="PRO_5027074900" evidence="1">
    <location>
        <begin position="24"/>
        <end position="285"/>
    </location>
</feature>
<evidence type="ECO:0000313" key="3">
    <source>
        <dbReference type="Proteomes" id="UP000219285"/>
    </source>
</evidence>
<dbReference type="Pfam" id="PF12048">
    <property type="entry name" value="DUF3530"/>
    <property type="match status" value="1"/>
</dbReference>
<dbReference type="InterPro" id="IPR022529">
    <property type="entry name" value="DUF3530"/>
</dbReference>
<keyword evidence="1" id="KW-0732">Signal</keyword>